<dbReference type="InterPro" id="IPR008978">
    <property type="entry name" value="HSP20-like_chaperone"/>
</dbReference>
<evidence type="ECO:0000256" key="2">
    <source>
        <dbReference type="RuleBase" id="RU369032"/>
    </source>
</evidence>
<evidence type="ECO:0000313" key="7">
    <source>
        <dbReference type="Proteomes" id="UP001237642"/>
    </source>
</evidence>
<feature type="signal peptide" evidence="4">
    <location>
        <begin position="1"/>
        <end position="16"/>
    </location>
</feature>
<feature type="region of interest" description="Disordered" evidence="3">
    <location>
        <begin position="135"/>
        <end position="189"/>
    </location>
</feature>
<evidence type="ECO:0000256" key="4">
    <source>
        <dbReference type="SAM" id="SignalP"/>
    </source>
</evidence>
<feature type="domain" description="CS" evidence="5">
    <location>
        <begin position="17"/>
        <end position="119"/>
    </location>
</feature>
<dbReference type="EMBL" id="JAUIZM010000011">
    <property type="protein sequence ID" value="KAK1357682.1"/>
    <property type="molecule type" value="Genomic_DNA"/>
</dbReference>
<dbReference type="GO" id="GO:0051087">
    <property type="term" value="F:protein-folding chaperone binding"/>
    <property type="evidence" value="ECO:0007669"/>
    <property type="project" value="TreeGrafter"/>
</dbReference>
<dbReference type="GO" id="GO:0005634">
    <property type="term" value="C:nucleus"/>
    <property type="evidence" value="ECO:0007669"/>
    <property type="project" value="UniProtKB-SubCell"/>
</dbReference>
<gene>
    <name evidence="6" type="ORF">POM88_050938</name>
</gene>
<feature type="compositionally biased region" description="Basic and acidic residues" evidence="3">
    <location>
        <begin position="163"/>
        <end position="183"/>
    </location>
</feature>
<dbReference type="Gene3D" id="2.60.40.790">
    <property type="match status" value="1"/>
</dbReference>
<evidence type="ECO:0000259" key="5">
    <source>
        <dbReference type="PROSITE" id="PS51203"/>
    </source>
</evidence>
<dbReference type="Proteomes" id="UP001237642">
    <property type="component" value="Unassembled WGS sequence"/>
</dbReference>
<keyword evidence="2" id="KW-0539">Nucleus</keyword>
<organism evidence="6 7">
    <name type="scientific">Heracleum sosnowskyi</name>
    <dbReference type="NCBI Taxonomy" id="360622"/>
    <lineage>
        <taxon>Eukaryota</taxon>
        <taxon>Viridiplantae</taxon>
        <taxon>Streptophyta</taxon>
        <taxon>Embryophyta</taxon>
        <taxon>Tracheophyta</taxon>
        <taxon>Spermatophyta</taxon>
        <taxon>Magnoliopsida</taxon>
        <taxon>eudicotyledons</taxon>
        <taxon>Gunneridae</taxon>
        <taxon>Pentapetalae</taxon>
        <taxon>asterids</taxon>
        <taxon>campanulids</taxon>
        <taxon>Apiales</taxon>
        <taxon>Apiaceae</taxon>
        <taxon>Apioideae</taxon>
        <taxon>apioid superclade</taxon>
        <taxon>Tordylieae</taxon>
        <taxon>Tordyliinae</taxon>
        <taxon>Heracleum</taxon>
    </lineage>
</organism>
<name>A0AAD8GYN2_9APIA</name>
<dbReference type="GO" id="GO:0006457">
    <property type="term" value="P:protein folding"/>
    <property type="evidence" value="ECO:0007669"/>
    <property type="project" value="TreeGrafter"/>
</dbReference>
<comment type="function">
    <text evidence="2">Acts as a co-chaperone for HSP90.</text>
</comment>
<keyword evidence="4" id="KW-0732">Signal</keyword>
<dbReference type="InterPro" id="IPR045250">
    <property type="entry name" value="p23-like"/>
</dbReference>
<keyword evidence="2" id="KW-0963">Cytoplasm</keyword>
<evidence type="ECO:0000256" key="3">
    <source>
        <dbReference type="SAM" id="MobiDB-lite"/>
    </source>
</evidence>
<sequence>MVLSSLFRIIVSCSFAYRHPEVKWAQREDRIFITVLLADTKDPKVNLEPEGVLKFSATAGGENHSYELELDMFDKVNVEESKINISPLDWEKWVDEDDDPTPTDAGMDGMDFSKFGDMGGMRGMGGMPGMEALGGMGGMPGMPGMGDFSMGDDFDESDDEVVEGTKPEKADAEKEADLPEGKAEATSST</sequence>
<protein>
    <recommendedName>
        <fullName evidence="2">Co-chaperone protein p23</fullName>
    </recommendedName>
</protein>
<comment type="subcellular location">
    <subcellularLocation>
        <location evidence="2">Cytoplasm</location>
    </subcellularLocation>
    <subcellularLocation>
        <location evidence="2">Nucleus</location>
    </subcellularLocation>
</comment>
<dbReference type="AlphaFoldDB" id="A0AAD8GYN2"/>
<dbReference type="GO" id="GO:0005829">
    <property type="term" value="C:cytosol"/>
    <property type="evidence" value="ECO:0007669"/>
    <property type="project" value="TreeGrafter"/>
</dbReference>
<reference evidence="6" key="2">
    <citation type="submission" date="2023-05" db="EMBL/GenBank/DDBJ databases">
        <authorList>
            <person name="Schelkunov M.I."/>
        </authorList>
    </citation>
    <scope>NUCLEOTIDE SEQUENCE</scope>
    <source>
        <strain evidence="6">Hsosn_3</strain>
        <tissue evidence="6">Leaf</tissue>
    </source>
</reference>
<reference evidence="6" key="1">
    <citation type="submission" date="2023-02" db="EMBL/GenBank/DDBJ databases">
        <title>Genome of toxic invasive species Heracleum sosnowskyi carries increased number of genes despite the absence of recent whole-genome duplications.</title>
        <authorList>
            <person name="Schelkunov M."/>
            <person name="Shtratnikova V."/>
            <person name="Makarenko M."/>
            <person name="Klepikova A."/>
            <person name="Omelchenko D."/>
            <person name="Novikova G."/>
            <person name="Obukhova E."/>
            <person name="Bogdanov V."/>
            <person name="Penin A."/>
            <person name="Logacheva M."/>
        </authorList>
    </citation>
    <scope>NUCLEOTIDE SEQUENCE</scope>
    <source>
        <strain evidence="6">Hsosn_3</strain>
        <tissue evidence="6">Leaf</tissue>
    </source>
</reference>
<proteinExistence type="inferred from homology"/>
<accession>A0AAD8GYN2</accession>
<dbReference type="SUPFAM" id="SSF49764">
    <property type="entry name" value="HSP20-like chaperones"/>
    <property type="match status" value="1"/>
</dbReference>
<keyword evidence="2" id="KW-0143">Chaperone</keyword>
<dbReference type="PANTHER" id="PTHR22932:SF22">
    <property type="entry name" value="CO-CHAPERONE PROTEIN P23"/>
    <property type="match status" value="1"/>
</dbReference>
<evidence type="ECO:0000313" key="6">
    <source>
        <dbReference type="EMBL" id="KAK1357682.1"/>
    </source>
</evidence>
<dbReference type="GO" id="GO:0051879">
    <property type="term" value="F:Hsp90 protein binding"/>
    <property type="evidence" value="ECO:0007669"/>
    <property type="project" value="UniProtKB-UniRule"/>
</dbReference>
<dbReference type="PROSITE" id="PS51203">
    <property type="entry name" value="CS"/>
    <property type="match status" value="1"/>
</dbReference>
<feature type="compositionally biased region" description="Gly residues" evidence="3">
    <location>
        <begin position="135"/>
        <end position="144"/>
    </location>
</feature>
<dbReference type="Pfam" id="PF04969">
    <property type="entry name" value="CS"/>
    <property type="match status" value="1"/>
</dbReference>
<keyword evidence="7" id="KW-1185">Reference proteome</keyword>
<feature type="chain" id="PRO_5042112330" description="Co-chaperone protein p23" evidence="4">
    <location>
        <begin position="17"/>
        <end position="189"/>
    </location>
</feature>
<comment type="subunit">
    <text evidence="2">Interacts with HSP90 in an ATP-dependent manner.</text>
</comment>
<dbReference type="GO" id="GO:0006950">
    <property type="term" value="P:response to stress"/>
    <property type="evidence" value="ECO:0007669"/>
    <property type="project" value="UniProtKB-ARBA"/>
</dbReference>
<dbReference type="GO" id="GO:0051131">
    <property type="term" value="P:chaperone-mediated protein complex assembly"/>
    <property type="evidence" value="ECO:0007669"/>
    <property type="project" value="TreeGrafter"/>
</dbReference>
<dbReference type="InterPro" id="IPR007052">
    <property type="entry name" value="CS_dom"/>
</dbReference>
<feature type="compositionally biased region" description="Acidic residues" evidence="3">
    <location>
        <begin position="150"/>
        <end position="162"/>
    </location>
</feature>
<comment type="caution">
    <text evidence="6">The sequence shown here is derived from an EMBL/GenBank/DDBJ whole genome shotgun (WGS) entry which is preliminary data.</text>
</comment>
<comment type="similarity">
    <text evidence="1 2">Belongs to the p23/wos2 family.</text>
</comment>
<dbReference type="PANTHER" id="PTHR22932">
    <property type="entry name" value="TELOMERASE-BINDING PROTEIN P23 HSP90 CO-CHAPERONE"/>
    <property type="match status" value="1"/>
</dbReference>
<evidence type="ECO:0000256" key="1">
    <source>
        <dbReference type="ARBA" id="ARBA00025733"/>
    </source>
</evidence>